<comment type="caution">
    <text evidence="1">The sequence shown here is derived from an EMBL/GenBank/DDBJ whole genome shotgun (WGS) entry which is preliminary data.</text>
</comment>
<sequence>MMSSCIIPTHYPYGVATTAFTSSLPVGSSSAIIPLLSQSMIRKLTFALLPTQVQPSNSAVISPGLGGFANVRRFILRLWFCFGSWIPDTANC</sequence>
<reference evidence="1 2" key="1">
    <citation type="journal article" date="2014" name="BMC Genomics">
        <title>Genome and secretome analysis of the hemibiotrophic fungal pathogen, Moniliophthora roreri, which causes frosty pod rot disease of cacao: mechanisms of the biotrophic and necrotrophic phases.</title>
        <authorList>
            <person name="Meinhardt L.W."/>
            <person name="Costa G.G.L."/>
            <person name="Thomazella D.P.T."/>
            <person name="Teixeira P.J.P.L."/>
            <person name="Carazzolle M.F."/>
            <person name="Schuster S.C."/>
            <person name="Carlson J.E."/>
            <person name="Guiltinan M.J."/>
            <person name="Mieczkowski P."/>
            <person name="Farmer A."/>
            <person name="Ramaraj T."/>
            <person name="Crozier J."/>
            <person name="Davis R.E."/>
            <person name="Shao J."/>
            <person name="Melnick R.L."/>
            <person name="Pereira G.A.G."/>
            <person name="Bailey B.A."/>
        </authorList>
    </citation>
    <scope>NUCLEOTIDE SEQUENCE [LARGE SCALE GENOMIC DNA]</scope>
    <source>
        <strain evidence="1 2">MCA 2997</strain>
    </source>
</reference>
<dbReference type="AlphaFoldDB" id="V2X454"/>
<dbReference type="Proteomes" id="UP000017559">
    <property type="component" value="Unassembled WGS sequence"/>
</dbReference>
<proteinExistence type="predicted"/>
<evidence type="ECO:0000313" key="2">
    <source>
        <dbReference type="Proteomes" id="UP000017559"/>
    </source>
</evidence>
<dbReference type="KEGG" id="mrr:Moror_3147"/>
<name>V2X454_MONRO</name>
<accession>V2X454</accession>
<protein>
    <submittedName>
        <fullName evidence="1">Uncharacterized protein</fullName>
    </submittedName>
</protein>
<evidence type="ECO:0000313" key="1">
    <source>
        <dbReference type="EMBL" id="ESK88587.1"/>
    </source>
</evidence>
<dbReference type="HOGENOM" id="CLU_2413777_0_0_1"/>
<organism evidence="1 2">
    <name type="scientific">Moniliophthora roreri (strain MCA 2997)</name>
    <name type="common">Cocoa frosty pod rot fungus</name>
    <name type="synonym">Crinipellis roreri</name>
    <dbReference type="NCBI Taxonomy" id="1381753"/>
    <lineage>
        <taxon>Eukaryota</taxon>
        <taxon>Fungi</taxon>
        <taxon>Dikarya</taxon>
        <taxon>Basidiomycota</taxon>
        <taxon>Agaricomycotina</taxon>
        <taxon>Agaricomycetes</taxon>
        <taxon>Agaricomycetidae</taxon>
        <taxon>Agaricales</taxon>
        <taxon>Marasmiineae</taxon>
        <taxon>Marasmiaceae</taxon>
        <taxon>Moniliophthora</taxon>
    </lineage>
</organism>
<keyword evidence="2" id="KW-1185">Reference proteome</keyword>
<dbReference type="EMBL" id="AWSO01000637">
    <property type="protein sequence ID" value="ESK88587.1"/>
    <property type="molecule type" value="Genomic_DNA"/>
</dbReference>
<gene>
    <name evidence="1" type="ORF">Moror_3147</name>
</gene>